<feature type="transmembrane region" description="Helical" evidence="9">
    <location>
        <begin position="209"/>
        <end position="229"/>
    </location>
</feature>
<gene>
    <name evidence="10" type="ORF">EQM06_08975</name>
</gene>
<dbReference type="EMBL" id="CP035281">
    <property type="protein sequence ID" value="QAT43337.1"/>
    <property type="molecule type" value="Genomic_DNA"/>
</dbReference>
<evidence type="ECO:0000256" key="9">
    <source>
        <dbReference type="SAM" id="Phobius"/>
    </source>
</evidence>
<dbReference type="Pfam" id="PF13520">
    <property type="entry name" value="AA_permease_2"/>
    <property type="match status" value="1"/>
</dbReference>
<dbReference type="KEGG" id="amij:EQM06_08975"/>
<feature type="transmembrane region" description="Helical" evidence="9">
    <location>
        <begin position="455"/>
        <end position="476"/>
    </location>
</feature>
<keyword evidence="6" id="KW-0029">Amino-acid transport</keyword>
<protein>
    <submittedName>
        <fullName evidence="10">Amino acid permease</fullName>
    </submittedName>
</protein>
<evidence type="ECO:0000313" key="11">
    <source>
        <dbReference type="Proteomes" id="UP000287601"/>
    </source>
</evidence>
<dbReference type="Gene3D" id="1.20.1740.10">
    <property type="entry name" value="Amino acid/polyamine transporter I"/>
    <property type="match status" value="1"/>
</dbReference>
<dbReference type="GO" id="GO:0006865">
    <property type="term" value="P:amino acid transport"/>
    <property type="evidence" value="ECO:0007669"/>
    <property type="project" value="UniProtKB-KW"/>
</dbReference>
<keyword evidence="4" id="KW-1003">Cell membrane</keyword>
<evidence type="ECO:0000313" key="10">
    <source>
        <dbReference type="EMBL" id="QAT43337.1"/>
    </source>
</evidence>
<feature type="transmembrane region" description="Helical" evidence="9">
    <location>
        <begin position="336"/>
        <end position="356"/>
    </location>
</feature>
<feature type="transmembrane region" description="Helical" evidence="9">
    <location>
        <begin position="12"/>
        <end position="33"/>
    </location>
</feature>
<feature type="transmembrane region" description="Helical" evidence="9">
    <location>
        <begin position="282"/>
        <end position="308"/>
    </location>
</feature>
<evidence type="ECO:0000256" key="5">
    <source>
        <dbReference type="ARBA" id="ARBA00022692"/>
    </source>
</evidence>
<feature type="transmembrane region" description="Helical" evidence="9">
    <location>
        <begin position="403"/>
        <end position="419"/>
    </location>
</feature>
<reference evidence="10 11" key="1">
    <citation type="submission" date="2019-01" db="EMBL/GenBank/DDBJ databases">
        <title>Draft genomes of a novel of Aminipila strains.</title>
        <authorList>
            <person name="Ma S."/>
        </authorList>
    </citation>
    <scope>NUCLEOTIDE SEQUENCE [LARGE SCALE GENOMIC DNA]</scope>
    <source>
        <strain evidence="11">JN-39</strain>
    </source>
</reference>
<dbReference type="NCBIfam" id="TIGR00905">
    <property type="entry name" value="2A0302"/>
    <property type="match status" value="1"/>
</dbReference>
<sequence>MNNNSSDQTRNLGTMKLTMFAIGTTLASGIFSLSGDFAAGGAHTLAVLIGWLICGVGMFGLCMCFFRLSYVKPELTSGIYNYAKTGFGEYIGFNAAWGYWISAILAQISFVTLFFSALSYFFPVFGSGSNLLSIACGSVFIWLLALLILKGVNEAVSVNVIVVCAKILPIVVMVVAIVFARAFDIHIFMENFKGVEGGMSLLEQVKSTVYVTVWIFIGIEGAVVISGRAKSTAIAGRATAISFFSLLILYLMISLLSMGVLSQEELAALGNPPMAGVLGAVVGPWGAALVNIAVIVSLGGAMFTYSILSIDSAYGPASQQCFPKVFTKLNKNNSPAVSVIITTLIVQAFLIIVYFNESSYQVCYTLSTSAIMFPYIFSALYCLQITIRGDGLEQAGAGEKVKAWTFAIIGSIYGAWMLYASGGTYILLSALLYGPGTLLYIYTRKQQGKALLPAVIDKVSLVVLLSAFVLSIVMIYNKTIQPF</sequence>
<feature type="transmembrane region" description="Helical" evidence="9">
    <location>
        <begin position="241"/>
        <end position="262"/>
    </location>
</feature>
<dbReference type="InterPro" id="IPR004754">
    <property type="entry name" value="Amino_acid_antiprt"/>
</dbReference>
<keyword evidence="7 9" id="KW-1133">Transmembrane helix</keyword>
<keyword evidence="5 9" id="KW-0812">Transmembrane</keyword>
<dbReference type="GO" id="GO:0022857">
    <property type="term" value="F:transmembrane transporter activity"/>
    <property type="evidence" value="ECO:0007669"/>
    <property type="project" value="InterPro"/>
</dbReference>
<dbReference type="PANTHER" id="PTHR42770">
    <property type="entry name" value="AMINO ACID TRANSPORTER-RELATED"/>
    <property type="match status" value="1"/>
</dbReference>
<comment type="similarity">
    <text evidence="2">Belongs to the amino acid-polyamine-organocation (APC) superfamily. Basic amino acid/polyamine antiporter (APA) (TC 2.A.3.2) family.</text>
</comment>
<dbReference type="PANTHER" id="PTHR42770:SF4">
    <property type="entry name" value="ARGININE_ORNITHINE ANTIPORTER-RELATED"/>
    <property type="match status" value="1"/>
</dbReference>
<evidence type="ECO:0000256" key="7">
    <source>
        <dbReference type="ARBA" id="ARBA00022989"/>
    </source>
</evidence>
<evidence type="ECO:0000256" key="4">
    <source>
        <dbReference type="ARBA" id="ARBA00022475"/>
    </source>
</evidence>
<organism evidence="10 11">
    <name type="scientific">Aminipila luticellarii</name>
    <dbReference type="NCBI Taxonomy" id="2507160"/>
    <lineage>
        <taxon>Bacteria</taxon>
        <taxon>Bacillati</taxon>
        <taxon>Bacillota</taxon>
        <taxon>Clostridia</taxon>
        <taxon>Peptostreptococcales</taxon>
        <taxon>Anaerovoracaceae</taxon>
        <taxon>Aminipila</taxon>
    </lineage>
</organism>
<dbReference type="InterPro" id="IPR002293">
    <property type="entry name" value="AA/rel_permease1"/>
</dbReference>
<feature type="transmembrane region" description="Helical" evidence="9">
    <location>
        <begin position="128"/>
        <end position="149"/>
    </location>
</feature>
<dbReference type="AlphaFoldDB" id="A0A410PWN4"/>
<dbReference type="InterPro" id="IPR050367">
    <property type="entry name" value="APC_superfamily"/>
</dbReference>
<feature type="transmembrane region" description="Helical" evidence="9">
    <location>
        <begin position="425"/>
        <end position="443"/>
    </location>
</feature>
<evidence type="ECO:0000256" key="2">
    <source>
        <dbReference type="ARBA" id="ARBA00008220"/>
    </source>
</evidence>
<dbReference type="Proteomes" id="UP000287601">
    <property type="component" value="Chromosome"/>
</dbReference>
<keyword evidence="11" id="KW-1185">Reference proteome</keyword>
<evidence type="ECO:0000256" key="8">
    <source>
        <dbReference type="ARBA" id="ARBA00023136"/>
    </source>
</evidence>
<feature type="transmembrane region" description="Helical" evidence="9">
    <location>
        <begin position="97"/>
        <end position="122"/>
    </location>
</feature>
<keyword evidence="3" id="KW-0813">Transport</keyword>
<feature type="transmembrane region" description="Helical" evidence="9">
    <location>
        <begin position="45"/>
        <end position="66"/>
    </location>
</feature>
<dbReference type="PIRSF" id="PIRSF006060">
    <property type="entry name" value="AA_transporter"/>
    <property type="match status" value="1"/>
</dbReference>
<dbReference type="GO" id="GO:0005886">
    <property type="term" value="C:plasma membrane"/>
    <property type="evidence" value="ECO:0007669"/>
    <property type="project" value="UniProtKB-SubCell"/>
</dbReference>
<dbReference type="OrthoDB" id="178667at2"/>
<comment type="subcellular location">
    <subcellularLocation>
        <location evidence="1">Cell membrane</location>
        <topology evidence="1">Multi-pass membrane protein</topology>
    </subcellularLocation>
</comment>
<feature type="transmembrane region" description="Helical" evidence="9">
    <location>
        <begin position="362"/>
        <end position="383"/>
    </location>
</feature>
<accession>A0A410PWN4</accession>
<evidence type="ECO:0000256" key="3">
    <source>
        <dbReference type="ARBA" id="ARBA00022448"/>
    </source>
</evidence>
<evidence type="ECO:0000256" key="6">
    <source>
        <dbReference type="ARBA" id="ARBA00022970"/>
    </source>
</evidence>
<dbReference type="RefSeq" id="WP_128746052.1">
    <property type="nucleotide sequence ID" value="NZ_CP035281.1"/>
</dbReference>
<feature type="transmembrane region" description="Helical" evidence="9">
    <location>
        <begin position="156"/>
        <end position="183"/>
    </location>
</feature>
<evidence type="ECO:0000256" key="1">
    <source>
        <dbReference type="ARBA" id="ARBA00004651"/>
    </source>
</evidence>
<keyword evidence="8 9" id="KW-0472">Membrane</keyword>
<name>A0A410PWN4_9FIRM</name>
<proteinExistence type="inferred from homology"/>